<dbReference type="EMBL" id="JAGTUU010000002">
    <property type="protein sequence ID" value="MBS0123548.1"/>
    <property type="molecule type" value="Genomic_DNA"/>
</dbReference>
<dbReference type="AlphaFoldDB" id="A0A8J7WDU6"/>
<evidence type="ECO:0000256" key="1">
    <source>
        <dbReference type="SAM" id="Phobius"/>
    </source>
</evidence>
<accession>A0A8J7WDU6</accession>
<keyword evidence="1" id="KW-0472">Membrane</keyword>
<reference evidence="2" key="1">
    <citation type="submission" date="2021-04" db="EMBL/GenBank/DDBJ databases">
        <authorList>
            <person name="Yoon J."/>
        </authorList>
    </citation>
    <scope>NUCLEOTIDE SEQUENCE</scope>
    <source>
        <strain evidence="2">KMU-90</strain>
    </source>
</reference>
<comment type="caution">
    <text evidence="2">The sequence shown here is derived from an EMBL/GenBank/DDBJ whole genome shotgun (WGS) entry which is preliminary data.</text>
</comment>
<proteinExistence type="predicted"/>
<evidence type="ECO:0000313" key="3">
    <source>
        <dbReference type="Proteomes" id="UP000681356"/>
    </source>
</evidence>
<protein>
    <submittedName>
        <fullName evidence="2">Biopolymer transporter ExbD</fullName>
    </submittedName>
</protein>
<name>A0A8J7WDU6_9RHOB</name>
<organism evidence="2 3">
    <name type="scientific">Thetidibacter halocola</name>
    <dbReference type="NCBI Taxonomy" id="2827239"/>
    <lineage>
        <taxon>Bacteria</taxon>
        <taxon>Pseudomonadati</taxon>
        <taxon>Pseudomonadota</taxon>
        <taxon>Alphaproteobacteria</taxon>
        <taxon>Rhodobacterales</taxon>
        <taxon>Roseobacteraceae</taxon>
        <taxon>Thetidibacter</taxon>
    </lineage>
</organism>
<keyword evidence="1" id="KW-0812">Transmembrane</keyword>
<dbReference type="RefSeq" id="WP_212535522.1">
    <property type="nucleotide sequence ID" value="NZ_JAGTUU010000002.1"/>
</dbReference>
<keyword evidence="1" id="KW-1133">Transmembrane helix</keyword>
<gene>
    <name evidence="2" type="ORF">KB874_05325</name>
</gene>
<dbReference type="Proteomes" id="UP000681356">
    <property type="component" value="Unassembled WGS sequence"/>
</dbReference>
<evidence type="ECO:0000313" key="2">
    <source>
        <dbReference type="EMBL" id="MBS0123548.1"/>
    </source>
</evidence>
<feature type="transmembrane region" description="Helical" evidence="1">
    <location>
        <begin position="20"/>
        <end position="39"/>
    </location>
</feature>
<sequence>MAVRRLLPPRVAKVQPDVSLAIVNIVLLLIFFFLASGSLTSAPTNTVEVSETFDLPIEQLPQPILIVEDETALSLNGDPVTIGEVPGRLGAGSVLHVLIARDAPAHRLLALLDDPALDPFEIRLVTIHRRSAP</sequence>
<keyword evidence="3" id="KW-1185">Reference proteome</keyword>